<keyword evidence="1" id="KW-0732">Signal</keyword>
<dbReference type="InterPro" id="IPR039448">
    <property type="entry name" value="Beta_helix"/>
</dbReference>
<dbReference type="RefSeq" id="WP_354447024.1">
    <property type="nucleotide sequence ID" value="NZ_JBEPSH010000008.1"/>
</dbReference>
<accession>A0ABV2QF04</accession>
<dbReference type="EMBL" id="JBEPSH010000008">
    <property type="protein sequence ID" value="MET4579180.1"/>
    <property type="molecule type" value="Genomic_DNA"/>
</dbReference>
<evidence type="ECO:0000313" key="3">
    <source>
        <dbReference type="EMBL" id="MET4579180.1"/>
    </source>
</evidence>
<name>A0ABV2QF04_9BURK</name>
<evidence type="ECO:0000313" key="4">
    <source>
        <dbReference type="Proteomes" id="UP001549320"/>
    </source>
</evidence>
<dbReference type="InterPro" id="IPR006626">
    <property type="entry name" value="PbH1"/>
</dbReference>
<gene>
    <name evidence="3" type="ORF">ABIE13_004303</name>
</gene>
<dbReference type="Gene3D" id="2.160.20.10">
    <property type="entry name" value="Single-stranded right-handed beta-helix, Pectin lyase-like"/>
    <property type="match status" value="1"/>
</dbReference>
<dbReference type="SUPFAM" id="SSF51126">
    <property type="entry name" value="Pectin lyase-like"/>
    <property type="match status" value="1"/>
</dbReference>
<dbReference type="Pfam" id="PF13229">
    <property type="entry name" value="Beta_helix"/>
    <property type="match status" value="1"/>
</dbReference>
<comment type="caution">
    <text evidence="3">The sequence shown here is derived from an EMBL/GenBank/DDBJ whole genome shotgun (WGS) entry which is preliminary data.</text>
</comment>
<keyword evidence="4" id="KW-1185">Reference proteome</keyword>
<feature type="chain" id="PRO_5046043165" description="Right handed beta helix domain-containing protein" evidence="1">
    <location>
        <begin position="32"/>
        <end position="503"/>
    </location>
</feature>
<sequence length="503" mass="50489">MNDGFFKRVVGGAVMTCGVCFGVLMFSAVQAATLQVQPGGTDTGNCQALPCQSIAYALSQAAASGDTLQVAAGTYVEQLTINKSVTVLGAGSASTIIRAPAVLATNPAISPGSGGQLTAIVFVTGASTDASMSDLQVRGPGPGSSGSIGYGVFVGGNARFTLDHTHITAIRDEPFANSQNGGGVRFGAPGTGQVGLGQVLDSVIDGFQKNGVTVSNAGSHVTLRGNTITGTMPPPTIAQNGIQISGGAVALVEDNTISNLQCSTSNPNCGLDGSWSIGVLLSSAGAGTEVINNRVSHADGNLYAVGSSAQAYTVTGNGFSDATYVNVTAGGVALNMMGNTLSGAEVGLFAAGSSTATTVNLNGGNRIFNATRQGIRTVTSPGALPVLVSGSGNQFYSNLTGAENPDLAPAIVLDLPCNWWGNSTGPTHPGNPLGRGNSVSDGIQYINWAIDNTTFACVGNPQRNEFMARTPAPVPSNGLWGLFAMALALAGLGSLTLRGRPGA</sequence>
<evidence type="ECO:0000256" key="1">
    <source>
        <dbReference type="SAM" id="SignalP"/>
    </source>
</evidence>
<reference evidence="3 4" key="1">
    <citation type="submission" date="2024-06" db="EMBL/GenBank/DDBJ databases">
        <title>Sorghum-associated microbial communities from plants grown in Nebraska, USA.</title>
        <authorList>
            <person name="Schachtman D."/>
        </authorList>
    </citation>
    <scope>NUCLEOTIDE SEQUENCE [LARGE SCALE GENOMIC DNA]</scope>
    <source>
        <strain evidence="3 4">2709</strain>
    </source>
</reference>
<dbReference type="SMART" id="SM00710">
    <property type="entry name" value="PbH1"/>
    <property type="match status" value="6"/>
</dbReference>
<proteinExistence type="predicted"/>
<organism evidence="3 4">
    <name type="scientific">Ottowia thiooxydans</name>
    <dbReference type="NCBI Taxonomy" id="219182"/>
    <lineage>
        <taxon>Bacteria</taxon>
        <taxon>Pseudomonadati</taxon>
        <taxon>Pseudomonadota</taxon>
        <taxon>Betaproteobacteria</taxon>
        <taxon>Burkholderiales</taxon>
        <taxon>Comamonadaceae</taxon>
        <taxon>Ottowia</taxon>
    </lineage>
</organism>
<protein>
    <recommendedName>
        <fullName evidence="2">Right handed beta helix domain-containing protein</fullName>
    </recommendedName>
</protein>
<dbReference type="InterPro" id="IPR011050">
    <property type="entry name" value="Pectin_lyase_fold/virulence"/>
</dbReference>
<dbReference type="Proteomes" id="UP001549320">
    <property type="component" value="Unassembled WGS sequence"/>
</dbReference>
<feature type="signal peptide" evidence="1">
    <location>
        <begin position="1"/>
        <end position="31"/>
    </location>
</feature>
<dbReference type="InterPro" id="IPR012334">
    <property type="entry name" value="Pectin_lyas_fold"/>
</dbReference>
<evidence type="ECO:0000259" key="2">
    <source>
        <dbReference type="Pfam" id="PF13229"/>
    </source>
</evidence>
<feature type="domain" description="Right handed beta helix" evidence="2">
    <location>
        <begin position="199"/>
        <end position="362"/>
    </location>
</feature>